<evidence type="ECO:0000256" key="2">
    <source>
        <dbReference type="ARBA" id="ARBA00023315"/>
    </source>
</evidence>
<dbReference type="InterPro" id="IPR057691">
    <property type="entry name" value="DUF7931"/>
</dbReference>
<sequence length="340" mass="38899">MNDIHIRVVDWLPTEALRDIRRNVFIDEQLVPAELEWDADDATSTHFLMLAGASPIGTARLLPDGHIGRVAILVRWRGKGLGQRLMRYVMDQAVEQGMRELVLSAQTQAVEFYSRLGFAVDSEEYLEAGIPHRTMIWQANEAAAQTELPPIDFISPGRFTISNPDSGPEPSYQGSLDYKLGDHRELLEVDEHNAVQLASDIALQARRELTIYAADQATWLFNRRDFIDCCEQLIAAHRKIRIRVLLHEASKDFLVGHSLGRLMHRFPSFCEIRCQHPDLPRGPEAYMLVDNSGILLLPRSPLRKGFTRFNSPDQVKRWRGTFDDLWASSRTDTELRRFQL</sequence>
<dbReference type="PANTHER" id="PTHR43877">
    <property type="entry name" value="AMINOALKYLPHOSPHONATE N-ACETYLTRANSFERASE-RELATED-RELATED"/>
    <property type="match status" value="1"/>
</dbReference>
<reference evidence="4" key="1">
    <citation type="journal article" date="2015" name="Nature">
        <title>Complex archaea that bridge the gap between prokaryotes and eukaryotes.</title>
        <authorList>
            <person name="Spang A."/>
            <person name="Saw J.H."/>
            <person name="Jorgensen S.L."/>
            <person name="Zaremba-Niedzwiedzka K."/>
            <person name="Martijn J."/>
            <person name="Lind A.E."/>
            <person name="van Eijk R."/>
            <person name="Schleper C."/>
            <person name="Guy L."/>
            <person name="Ettema T.J."/>
        </authorList>
    </citation>
    <scope>NUCLEOTIDE SEQUENCE</scope>
</reference>
<comment type="caution">
    <text evidence="4">The sequence shown here is derived from an EMBL/GenBank/DDBJ whole genome shotgun (WGS) entry which is preliminary data.</text>
</comment>
<proteinExistence type="predicted"/>
<dbReference type="InterPro" id="IPR000182">
    <property type="entry name" value="GNAT_dom"/>
</dbReference>
<keyword evidence="1" id="KW-0808">Transferase</keyword>
<organism evidence="4">
    <name type="scientific">marine sediment metagenome</name>
    <dbReference type="NCBI Taxonomy" id="412755"/>
    <lineage>
        <taxon>unclassified sequences</taxon>
        <taxon>metagenomes</taxon>
        <taxon>ecological metagenomes</taxon>
    </lineage>
</organism>
<dbReference type="EMBL" id="LAZR01000057">
    <property type="protein sequence ID" value="KKN97527.1"/>
    <property type="molecule type" value="Genomic_DNA"/>
</dbReference>
<protein>
    <recommendedName>
        <fullName evidence="3">N-acetyltransferase domain-containing protein</fullName>
    </recommendedName>
</protein>
<evidence type="ECO:0000259" key="3">
    <source>
        <dbReference type="PROSITE" id="PS51186"/>
    </source>
</evidence>
<evidence type="ECO:0000256" key="1">
    <source>
        <dbReference type="ARBA" id="ARBA00022679"/>
    </source>
</evidence>
<accession>A0A0F9VCN5</accession>
<dbReference type="InterPro" id="IPR050832">
    <property type="entry name" value="Bact_Acetyltransf"/>
</dbReference>
<gene>
    <name evidence="4" type="ORF">LCGC14_0156460</name>
</gene>
<dbReference type="GO" id="GO:0016747">
    <property type="term" value="F:acyltransferase activity, transferring groups other than amino-acyl groups"/>
    <property type="evidence" value="ECO:0007669"/>
    <property type="project" value="InterPro"/>
</dbReference>
<feature type="domain" description="N-acetyltransferase" evidence="3">
    <location>
        <begin position="4"/>
        <end position="140"/>
    </location>
</feature>
<name>A0A0F9VCN5_9ZZZZ</name>
<dbReference type="CDD" id="cd04301">
    <property type="entry name" value="NAT_SF"/>
    <property type="match status" value="1"/>
</dbReference>
<evidence type="ECO:0000313" key="4">
    <source>
        <dbReference type="EMBL" id="KKN97527.1"/>
    </source>
</evidence>
<dbReference type="Pfam" id="PF25559">
    <property type="entry name" value="DUF7931"/>
    <property type="match status" value="1"/>
</dbReference>
<dbReference type="InterPro" id="IPR016181">
    <property type="entry name" value="Acyl_CoA_acyltransferase"/>
</dbReference>
<dbReference type="Gene3D" id="3.40.630.30">
    <property type="match status" value="1"/>
</dbReference>
<dbReference type="Pfam" id="PF13673">
    <property type="entry name" value="Acetyltransf_10"/>
    <property type="match status" value="1"/>
</dbReference>
<dbReference type="AlphaFoldDB" id="A0A0F9VCN5"/>
<dbReference type="PROSITE" id="PS51186">
    <property type="entry name" value="GNAT"/>
    <property type="match status" value="1"/>
</dbReference>
<keyword evidence="2" id="KW-0012">Acyltransferase</keyword>
<dbReference type="SUPFAM" id="SSF55729">
    <property type="entry name" value="Acyl-CoA N-acyltransferases (Nat)"/>
    <property type="match status" value="1"/>
</dbReference>